<reference evidence="1" key="1">
    <citation type="journal article" date="2020" name="Microb. Genom.">
        <title>Genetic diversity of clinical and environmental Mucorales isolates obtained from an investigation of mucormycosis cases among solid organ transplant recipients.</title>
        <authorList>
            <person name="Nguyen M.H."/>
            <person name="Kaul D."/>
            <person name="Muto C."/>
            <person name="Cheng S.J."/>
            <person name="Richter R.A."/>
            <person name="Bruno V.M."/>
            <person name="Liu G."/>
            <person name="Beyhan S."/>
            <person name="Sundermann A.J."/>
            <person name="Mounaud S."/>
            <person name="Pasculle A.W."/>
            <person name="Nierman W.C."/>
            <person name="Driscoll E."/>
            <person name="Cumbie R."/>
            <person name="Clancy C.J."/>
            <person name="Dupont C.L."/>
        </authorList>
    </citation>
    <scope>NUCLEOTIDE SEQUENCE</scope>
    <source>
        <strain evidence="1">GL16</strain>
    </source>
</reference>
<comment type="caution">
    <text evidence="1">The sequence shown here is derived from an EMBL/GenBank/DDBJ whole genome shotgun (WGS) entry which is preliminary data.</text>
</comment>
<organism evidence="1 2">
    <name type="scientific">Rhizopus oryzae</name>
    <name type="common">Mucormycosis agent</name>
    <name type="synonym">Rhizopus arrhizus var. delemar</name>
    <dbReference type="NCBI Taxonomy" id="64495"/>
    <lineage>
        <taxon>Eukaryota</taxon>
        <taxon>Fungi</taxon>
        <taxon>Fungi incertae sedis</taxon>
        <taxon>Mucoromycota</taxon>
        <taxon>Mucoromycotina</taxon>
        <taxon>Mucoromycetes</taxon>
        <taxon>Mucorales</taxon>
        <taxon>Mucorineae</taxon>
        <taxon>Rhizopodaceae</taxon>
        <taxon>Rhizopus</taxon>
    </lineage>
</organism>
<dbReference type="Proteomes" id="UP000717996">
    <property type="component" value="Unassembled WGS sequence"/>
</dbReference>
<dbReference type="EMBL" id="JAANIT010007126">
    <property type="protein sequence ID" value="KAG1530065.1"/>
    <property type="molecule type" value="Genomic_DNA"/>
</dbReference>
<evidence type="ECO:0000313" key="2">
    <source>
        <dbReference type="Proteomes" id="UP000717996"/>
    </source>
</evidence>
<protein>
    <submittedName>
        <fullName evidence="1">Uncharacterized protein</fullName>
    </submittedName>
</protein>
<accession>A0A9P6XQ92</accession>
<gene>
    <name evidence="1" type="ORF">G6F51_013956</name>
</gene>
<sequence>MPVDDDDAMKMFRGCLKNKFKFFYDGELFIFADGQDKDTIVNELVWKNAKPNKIFQKIVDDYENKQT</sequence>
<proteinExistence type="predicted"/>
<evidence type="ECO:0000313" key="1">
    <source>
        <dbReference type="EMBL" id="KAG1530065.1"/>
    </source>
</evidence>
<name>A0A9P6XQ92_RHIOR</name>
<dbReference type="AlphaFoldDB" id="A0A9P6XQ92"/>